<evidence type="ECO:0000313" key="3">
    <source>
        <dbReference type="Proteomes" id="UP001498398"/>
    </source>
</evidence>
<comment type="caution">
    <text evidence="2">The sequence shown here is derived from an EMBL/GenBank/DDBJ whole genome shotgun (WGS) entry which is preliminary data.</text>
</comment>
<feature type="compositionally biased region" description="Low complexity" evidence="1">
    <location>
        <begin position="237"/>
        <end position="256"/>
    </location>
</feature>
<organism evidence="2 3">
    <name type="scientific">Marasmiellus scandens</name>
    <dbReference type="NCBI Taxonomy" id="2682957"/>
    <lineage>
        <taxon>Eukaryota</taxon>
        <taxon>Fungi</taxon>
        <taxon>Dikarya</taxon>
        <taxon>Basidiomycota</taxon>
        <taxon>Agaricomycotina</taxon>
        <taxon>Agaricomycetes</taxon>
        <taxon>Agaricomycetidae</taxon>
        <taxon>Agaricales</taxon>
        <taxon>Marasmiineae</taxon>
        <taxon>Omphalotaceae</taxon>
        <taxon>Marasmiellus</taxon>
    </lineage>
</organism>
<dbReference type="PANTHER" id="PTHR38702">
    <property type="entry name" value="CALPONIN-HOMOLOGY (CH) DOMAIN-CONTAINING PROTEIN"/>
    <property type="match status" value="1"/>
</dbReference>
<name>A0ABR1IPK1_9AGAR</name>
<gene>
    <name evidence="2" type="ORF">VKT23_018924</name>
</gene>
<keyword evidence="3" id="KW-1185">Reference proteome</keyword>
<feature type="compositionally biased region" description="Polar residues" evidence="1">
    <location>
        <begin position="1"/>
        <end position="16"/>
    </location>
</feature>
<feature type="region of interest" description="Disordered" evidence="1">
    <location>
        <begin position="312"/>
        <end position="352"/>
    </location>
</feature>
<feature type="compositionally biased region" description="Polar residues" evidence="1">
    <location>
        <begin position="722"/>
        <end position="740"/>
    </location>
</feature>
<feature type="region of interest" description="Disordered" evidence="1">
    <location>
        <begin position="1"/>
        <end position="64"/>
    </location>
</feature>
<feature type="compositionally biased region" description="Low complexity" evidence="1">
    <location>
        <begin position="17"/>
        <end position="37"/>
    </location>
</feature>
<feature type="region of interest" description="Disordered" evidence="1">
    <location>
        <begin position="588"/>
        <end position="608"/>
    </location>
</feature>
<evidence type="ECO:0000313" key="2">
    <source>
        <dbReference type="EMBL" id="KAK7436904.1"/>
    </source>
</evidence>
<feature type="compositionally biased region" description="Basic and acidic residues" evidence="1">
    <location>
        <begin position="316"/>
        <end position="326"/>
    </location>
</feature>
<dbReference type="Proteomes" id="UP001498398">
    <property type="component" value="Unassembled WGS sequence"/>
</dbReference>
<feature type="region of interest" description="Disordered" evidence="1">
    <location>
        <begin position="228"/>
        <end position="288"/>
    </location>
</feature>
<accession>A0ABR1IPK1</accession>
<feature type="compositionally biased region" description="Low complexity" evidence="1">
    <location>
        <begin position="704"/>
        <end position="718"/>
    </location>
</feature>
<protein>
    <submittedName>
        <fullName evidence="2">Uncharacterized protein</fullName>
    </submittedName>
</protein>
<feature type="region of interest" description="Disordered" evidence="1">
    <location>
        <begin position="704"/>
        <end position="751"/>
    </location>
</feature>
<sequence length="794" mass="86144">MSSQRKGVSFPTVSPQSTGSNGSGDAADSSLDSTDAAAAKKRRQTAIYPHVNSSNKPEKPFSRSAAKRESVMALGSIEHLQYFFTKAGIKAKKNPLVDKPHYGLVPAIGGTNISVKTNNPSISSISDLNLPPTPVLPAPPTSIYTPHVKTLEVDPESLLPGVIEDLAAVSRAWHFDDDDDEDDANASSDSSPHFNVLTNLQITTRAVRSIRNYLLSFPDEHTTITREDNFRSNRLTPSAAASSSARAKSPARSGSSGPSGVGGSSGGGSNSATPAQQQQQPQKDPLTHIRRSALEVLTVLRELEERARLPLTDDAYDAHSEGDGKDSSSNGGSGGSHSRITSPNTRPAELPEEGVGLGLHEVDADTSVAFSFIRVQGKDKSVPVWEDLDADEAFWDDEEKEKRERWDERLVVGSGWLYKQDLTLKDVEKERKVVSDYVDTVDEVLFHGSKTDESGKRKERGWVKERRKLMNKGGKRRASAGDIGGKAKGLGIFMGDAGFGRRVSTGMLPSIMGGSAISAEPGTMGGIEEGDEEETELQPPSSQSTDDSSVDDDELPEWARKHVYEGRDLDRVHALIHFLLPPAFHDALSPSTPSSPDQPEDLSSSPSTSLSARTAFLNCLSSGQLLCLAYNAGVRKSKKPWGYVNQDSIHDILTLERAESDTEKKQTGWTFRRTDNLRLWAGSLKLRYMLPIILPTHVLPIVPSTSSPSSTGSRPGTPKLGASSSLSNTSTPLMGNTPLSSPLPHGQRFNTNEPPLLFDAKVVARKDEGWEGMLEAVLVRWMWRVVDERRGERT</sequence>
<feature type="compositionally biased region" description="Low complexity" evidence="1">
    <location>
        <begin position="270"/>
        <end position="282"/>
    </location>
</feature>
<evidence type="ECO:0000256" key="1">
    <source>
        <dbReference type="SAM" id="MobiDB-lite"/>
    </source>
</evidence>
<feature type="region of interest" description="Disordered" evidence="1">
    <location>
        <begin position="511"/>
        <end position="553"/>
    </location>
</feature>
<feature type="compositionally biased region" description="Gly residues" evidence="1">
    <location>
        <begin position="257"/>
        <end position="269"/>
    </location>
</feature>
<proteinExistence type="predicted"/>
<dbReference type="PANTHER" id="PTHR38702:SF1">
    <property type="entry name" value="CALPONIN-HOMOLOGY (CH) DOMAIN-CONTAINING PROTEIN"/>
    <property type="match status" value="1"/>
</dbReference>
<dbReference type="EMBL" id="JBANRG010000090">
    <property type="protein sequence ID" value="KAK7436904.1"/>
    <property type="molecule type" value="Genomic_DNA"/>
</dbReference>
<reference evidence="2 3" key="1">
    <citation type="submission" date="2024-01" db="EMBL/GenBank/DDBJ databases">
        <title>A draft genome for the cacao thread blight pathogen Marasmiellus scandens.</title>
        <authorList>
            <person name="Baruah I.K."/>
            <person name="Leung J."/>
            <person name="Bukari Y."/>
            <person name="Amoako-Attah I."/>
            <person name="Meinhardt L.W."/>
            <person name="Bailey B.A."/>
            <person name="Cohen S.P."/>
        </authorList>
    </citation>
    <scope>NUCLEOTIDE SEQUENCE [LARGE SCALE GENOMIC DNA]</scope>
    <source>
        <strain evidence="2 3">GH-19</strain>
    </source>
</reference>